<protein>
    <submittedName>
        <fullName evidence="3">Glycosyltransferase family 4 protein</fullName>
    </submittedName>
</protein>
<evidence type="ECO:0000259" key="1">
    <source>
        <dbReference type="Pfam" id="PF00534"/>
    </source>
</evidence>
<proteinExistence type="predicted"/>
<dbReference type="PANTHER" id="PTHR12526:SF638">
    <property type="entry name" value="SPORE COAT PROTEIN SA"/>
    <property type="match status" value="1"/>
</dbReference>
<dbReference type="InterPro" id="IPR001296">
    <property type="entry name" value="Glyco_trans_1"/>
</dbReference>
<dbReference type="Pfam" id="PF00534">
    <property type="entry name" value="Glycos_transf_1"/>
    <property type="match status" value="1"/>
</dbReference>
<feature type="domain" description="Glycosyl transferase family 1" evidence="1">
    <location>
        <begin position="187"/>
        <end position="361"/>
    </location>
</feature>
<sequence length="406" mass="45252">MKILHLCSIGITAKKLLRPQVDYLLSRGLNVEIACSPDLEAEQLRQEGYIVRPIFIDRKISPFSNFKTLIQLVKLFQENQYDLVHVHTSVASVLGRIAAKLAGVKRIVYTAHGFPFHDRSPYLEYHLYLGIEKFCALFTDLILTQSYEDFTTACKQGLHSVQGVRHLNNGVDSSLFCRDRLNPIEQQQLRQSLGIPQTADFIIGTIGRLIREKGFTDLVDAIALLLPQFPNLHVLIIGGQLSTDSEPLQAELIQQATHLGIADQILFTGYREDIPQLLGLLDIFTLPTYFGEGVPRSILEAMSMGLPIVATDIRGCREAVASGENGFIVPPKDSEALANALAELLANRDLRQTFGAKSRQRVEAEYDEHFVFQRLVEAYQDLGIVFPEPSAIDDSPRAVSLVSLTP</sequence>
<reference evidence="3 4" key="1">
    <citation type="submission" date="2023-06" db="EMBL/GenBank/DDBJ databases">
        <title>Whole genome sequence of Oscillatoria calcuttensis NRMC-F 0142.</title>
        <authorList>
            <person name="Shakena Fathima T."/>
            <person name="Muralitharan G."/>
            <person name="Thajuddin N."/>
        </authorList>
    </citation>
    <scope>NUCLEOTIDE SEQUENCE [LARGE SCALE GENOMIC DNA]</scope>
    <source>
        <strain evidence="3 4">NRMC-F 0142</strain>
    </source>
</reference>
<feature type="domain" description="Glycosyltransferase subfamily 4-like N-terminal" evidence="2">
    <location>
        <begin position="18"/>
        <end position="146"/>
    </location>
</feature>
<accession>A0ABT7LYG6</accession>
<gene>
    <name evidence="3" type="ORF">QQ055_06205</name>
</gene>
<dbReference type="InterPro" id="IPR028098">
    <property type="entry name" value="Glyco_trans_4-like_N"/>
</dbReference>
<dbReference type="PANTHER" id="PTHR12526">
    <property type="entry name" value="GLYCOSYLTRANSFERASE"/>
    <property type="match status" value="1"/>
</dbReference>
<keyword evidence="4" id="KW-1185">Reference proteome</keyword>
<evidence type="ECO:0000313" key="4">
    <source>
        <dbReference type="Proteomes" id="UP001230986"/>
    </source>
</evidence>
<dbReference type="Gene3D" id="3.40.50.2000">
    <property type="entry name" value="Glycogen Phosphorylase B"/>
    <property type="match status" value="2"/>
</dbReference>
<dbReference type="CDD" id="cd03808">
    <property type="entry name" value="GT4_CapM-like"/>
    <property type="match status" value="1"/>
</dbReference>
<dbReference type="SUPFAM" id="SSF53756">
    <property type="entry name" value="UDP-Glycosyltransferase/glycogen phosphorylase"/>
    <property type="match status" value="1"/>
</dbReference>
<evidence type="ECO:0000259" key="2">
    <source>
        <dbReference type="Pfam" id="PF13477"/>
    </source>
</evidence>
<comment type="caution">
    <text evidence="3">The sequence shown here is derived from an EMBL/GenBank/DDBJ whole genome shotgun (WGS) entry which is preliminary data.</text>
</comment>
<organism evidence="3 4">
    <name type="scientific">Geitlerinema calcuttense NRMC-F 0142</name>
    <dbReference type="NCBI Taxonomy" id="2922238"/>
    <lineage>
        <taxon>Bacteria</taxon>
        <taxon>Bacillati</taxon>
        <taxon>Cyanobacteriota</taxon>
        <taxon>Cyanophyceae</taxon>
        <taxon>Geitlerinematales</taxon>
        <taxon>Geitlerinemataceae</taxon>
        <taxon>Geitlerinema</taxon>
    </lineage>
</organism>
<dbReference type="Proteomes" id="UP001230986">
    <property type="component" value="Unassembled WGS sequence"/>
</dbReference>
<dbReference type="RefSeq" id="WP_286004379.1">
    <property type="nucleotide sequence ID" value="NZ_JASVEJ010000023.1"/>
</dbReference>
<evidence type="ECO:0000313" key="3">
    <source>
        <dbReference type="EMBL" id="MDL5057056.1"/>
    </source>
</evidence>
<name>A0ABT7LYG6_9CYAN</name>
<dbReference type="EMBL" id="JASVEJ010000023">
    <property type="protein sequence ID" value="MDL5057056.1"/>
    <property type="molecule type" value="Genomic_DNA"/>
</dbReference>
<dbReference type="Pfam" id="PF13477">
    <property type="entry name" value="Glyco_trans_4_2"/>
    <property type="match status" value="1"/>
</dbReference>